<evidence type="ECO:0000313" key="2">
    <source>
        <dbReference type="Proteomes" id="UP000256530"/>
    </source>
</evidence>
<proteinExistence type="predicted"/>
<evidence type="ECO:0008006" key="3">
    <source>
        <dbReference type="Google" id="ProtNLM"/>
    </source>
</evidence>
<comment type="caution">
    <text evidence="1">The sequence shown here is derived from an EMBL/GenBank/DDBJ whole genome shotgun (WGS) entry which is preliminary data.</text>
</comment>
<protein>
    <recommendedName>
        <fullName evidence="3">Group-specific protein</fullName>
    </recommendedName>
</protein>
<dbReference type="Proteomes" id="UP000256530">
    <property type="component" value="Unassembled WGS sequence"/>
</dbReference>
<evidence type="ECO:0000313" key="1">
    <source>
        <dbReference type="EMBL" id="REF28987.1"/>
    </source>
</evidence>
<gene>
    <name evidence="1" type="ORF">DET55_1217</name>
</gene>
<name>A0A3D9UI58_BACMY</name>
<reference evidence="1 2" key="1">
    <citation type="submission" date="2018-08" db="EMBL/GenBank/DDBJ databases">
        <title>Freshwater and sediment microbial communities from various areas in North America, analyzing microbe dynamics in response to fracking.</title>
        <authorList>
            <person name="Lamendella R."/>
        </authorList>
    </citation>
    <scope>NUCLEOTIDE SEQUENCE [LARGE SCALE GENOMIC DNA]</scope>
    <source>
        <strain evidence="1 2">DB-1</strain>
    </source>
</reference>
<accession>A0A3D9UI58</accession>
<dbReference type="AlphaFoldDB" id="A0A3D9UI58"/>
<organism evidence="1 2">
    <name type="scientific">Bacillus mycoides</name>
    <dbReference type="NCBI Taxonomy" id="1405"/>
    <lineage>
        <taxon>Bacteria</taxon>
        <taxon>Bacillati</taxon>
        <taxon>Bacillota</taxon>
        <taxon>Bacilli</taxon>
        <taxon>Bacillales</taxon>
        <taxon>Bacillaceae</taxon>
        <taxon>Bacillus</taxon>
        <taxon>Bacillus cereus group</taxon>
    </lineage>
</organism>
<dbReference type="EMBL" id="QTTY01000021">
    <property type="protein sequence ID" value="REF28987.1"/>
    <property type="molecule type" value="Genomic_DNA"/>
</dbReference>
<sequence>MNQCIYVVNYLSAIHIKGETFMTFEDNRKLGIQQGCIVITDQSQYLVVKKNENYSLLSIATAECINFEVSLEHLEEMVQVDLKEKIRDIIPPENIKIVAQNRI</sequence>